<evidence type="ECO:0000313" key="2">
    <source>
        <dbReference type="EMBL" id="KYH34656.1"/>
    </source>
</evidence>
<evidence type="ECO:0000259" key="1">
    <source>
        <dbReference type="Pfam" id="PF12146"/>
    </source>
</evidence>
<protein>
    <submittedName>
        <fullName evidence="2">Phospholipase YtpA</fullName>
        <ecNumber evidence="2">3.1.1.-</ecNumber>
    </submittedName>
</protein>
<dbReference type="STRING" id="1121338.CLTEP_13740"/>
<evidence type="ECO:0000313" key="3">
    <source>
        <dbReference type="Proteomes" id="UP000075531"/>
    </source>
</evidence>
<organism evidence="2 3">
    <name type="scientific">Clostridium tepidiprofundi DSM 19306</name>
    <dbReference type="NCBI Taxonomy" id="1121338"/>
    <lineage>
        <taxon>Bacteria</taxon>
        <taxon>Bacillati</taxon>
        <taxon>Bacillota</taxon>
        <taxon>Clostridia</taxon>
        <taxon>Eubacteriales</taxon>
        <taxon>Clostridiaceae</taxon>
        <taxon>Clostridium</taxon>
    </lineage>
</organism>
<accession>A0A151B437</accession>
<dbReference type="PATRIC" id="fig|1121338.3.peg.1409"/>
<dbReference type="InterPro" id="IPR029058">
    <property type="entry name" value="AB_hydrolase_fold"/>
</dbReference>
<reference evidence="2 3" key="1">
    <citation type="submission" date="2016-02" db="EMBL/GenBank/DDBJ databases">
        <title>Genome sequence of Clostridium tepidiprofundi DSM 19306.</title>
        <authorList>
            <person name="Poehlein A."/>
            <person name="Daniel R."/>
        </authorList>
    </citation>
    <scope>NUCLEOTIDE SEQUENCE [LARGE SCALE GENOMIC DNA]</scope>
    <source>
        <strain evidence="2 3">DSM 19306</strain>
    </source>
</reference>
<dbReference type="RefSeq" id="WP_066824456.1">
    <property type="nucleotide sequence ID" value="NZ_LTBA01000012.1"/>
</dbReference>
<dbReference type="Pfam" id="PF12146">
    <property type="entry name" value="Hydrolase_4"/>
    <property type="match status" value="1"/>
</dbReference>
<dbReference type="EMBL" id="LTBA01000012">
    <property type="protein sequence ID" value="KYH34656.1"/>
    <property type="molecule type" value="Genomic_DNA"/>
</dbReference>
<sequence length="309" mass="35330">MKESNFTFKDKMGQNIFVYKWEGNEGTPKAAIQIAHGASEHAKRYFEFAKTLTEEGFVVYANDHRGHGKTALNDEELGFFAEKNGWKIVVDDMHELTDIIKKENGDIPIFLLGHSMGSFLARSYIIEYGKGIDGVILSGTGYNTSFEIKLGLLISNREINKKGLKTKSMKLQKLTFGSLNNKFKSPRTDYDWLNRDEKEVDKYIEDKLCGGAFTTSSYRDLFNGISEICNLKNISKVPKTLPIYLFSGDKDPVGKNGKGVLKVYNLFKKAGIRDIEMKLYKDGRHEMLNELNKHEVYEDIINWINRHLK</sequence>
<dbReference type="Gene3D" id="3.40.50.1820">
    <property type="entry name" value="alpha/beta hydrolase"/>
    <property type="match status" value="1"/>
</dbReference>
<gene>
    <name evidence="2" type="primary">ytpA</name>
    <name evidence="2" type="ORF">CLTEP_13740</name>
</gene>
<dbReference type="Proteomes" id="UP000075531">
    <property type="component" value="Unassembled WGS sequence"/>
</dbReference>
<keyword evidence="3" id="KW-1185">Reference proteome</keyword>
<dbReference type="GO" id="GO:0016787">
    <property type="term" value="F:hydrolase activity"/>
    <property type="evidence" value="ECO:0007669"/>
    <property type="project" value="UniProtKB-KW"/>
</dbReference>
<feature type="domain" description="Serine aminopeptidase S33" evidence="1">
    <location>
        <begin position="27"/>
        <end position="291"/>
    </location>
</feature>
<dbReference type="InterPro" id="IPR022742">
    <property type="entry name" value="Hydrolase_4"/>
</dbReference>
<dbReference type="OrthoDB" id="9806902at2"/>
<dbReference type="SUPFAM" id="SSF53474">
    <property type="entry name" value="alpha/beta-Hydrolases"/>
    <property type="match status" value="1"/>
</dbReference>
<dbReference type="AlphaFoldDB" id="A0A151B437"/>
<proteinExistence type="predicted"/>
<dbReference type="PANTHER" id="PTHR11614">
    <property type="entry name" value="PHOSPHOLIPASE-RELATED"/>
    <property type="match status" value="1"/>
</dbReference>
<comment type="caution">
    <text evidence="2">The sequence shown here is derived from an EMBL/GenBank/DDBJ whole genome shotgun (WGS) entry which is preliminary data.</text>
</comment>
<keyword evidence="2" id="KW-0378">Hydrolase</keyword>
<dbReference type="InterPro" id="IPR051044">
    <property type="entry name" value="MAG_DAG_Lipase"/>
</dbReference>
<name>A0A151B437_9CLOT</name>
<dbReference type="EC" id="3.1.1.-" evidence="2"/>